<proteinExistence type="predicted"/>
<keyword evidence="2" id="KW-0597">Phosphoprotein</keyword>
<dbReference type="GO" id="GO:0004672">
    <property type="term" value="F:protein kinase activity"/>
    <property type="evidence" value="ECO:0007669"/>
    <property type="project" value="UniProtKB-ARBA"/>
</dbReference>
<dbReference type="SUPFAM" id="SSF52172">
    <property type="entry name" value="CheY-like"/>
    <property type="match status" value="1"/>
</dbReference>
<feature type="modified residue" description="4-aspartylphosphate" evidence="2">
    <location>
        <position position="53"/>
    </location>
</feature>
<dbReference type="SUPFAM" id="SSF47226">
    <property type="entry name" value="Histidine-containing phosphotransfer domain, HPT domain"/>
    <property type="match status" value="1"/>
</dbReference>
<reference evidence="5 6" key="1">
    <citation type="submission" date="2021-05" db="EMBL/GenBank/DDBJ databases">
        <authorList>
            <person name="Zhang Z.D."/>
            <person name="Osman G."/>
        </authorList>
    </citation>
    <scope>NUCLEOTIDE SEQUENCE [LARGE SCALE GENOMIC DNA]</scope>
    <source>
        <strain evidence="5 6">KCTC 32217</strain>
    </source>
</reference>
<dbReference type="PROSITE" id="PS50894">
    <property type="entry name" value="HPT"/>
    <property type="match status" value="1"/>
</dbReference>
<keyword evidence="6" id="KW-1185">Reference proteome</keyword>
<dbReference type="AlphaFoldDB" id="A0AAP2CLI5"/>
<dbReference type="PANTHER" id="PTHR43228:SF1">
    <property type="entry name" value="TWO-COMPONENT RESPONSE REGULATOR ARR22"/>
    <property type="match status" value="1"/>
</dbReference>
<evidence type="ECO:0000259" key="3">
    <source>
        <dbReference type="PROSITE" id="PS50110"/>
    </source>
</evidence>
<dbReference type="PROSITE" id="PS50110">
    <property type="entry name" value="RESPONSE_REGULATORY"/>
    <property type="match status" value="1"/>
</dbReference>
<feature type="domain" description="HPt" evidence="4">
    <location>
        <begin position="157"/>
        <end position="254"/>
    </location>
</feature>
<dbReference type="InterPro" id="IPR008207">
    <property type="entry name" value="Sig_transdc_His_kin_Hpt_dom"/>
</dbReference>
<sequence>MKDKKVLIVDDNALNRKVFENIIRHNYLFETAENGLVALDKLREKDFDIILMDIQMPKLDGISTLKVIKTEHLTEAPIIAVSAYSDQSDRDYFIATGFDEFIAKPIKPKNLLETIFQHLNPGGASVVAESTAVEAVPAADSEELNEKIVKQLLKYNSPDNIKTVYLDFIEEAEDLTADIKNLIESKNYKEIGEKLHIIKGNSGTLGANKIYHFSASFEKNIKTSNFDNISQEHLKLKQLLDNFRDYFSEQQSIL</sequence>
<dbReference type="Proteomes" id="UP001319104">
    <property type="component" value="Unassembled WGS sequence"/>
</dbReference>
<evidence type="ECO:0000256" key="1">
    <source>
        <dbReference type="PROSITE-ProRule" id="PRU00110"/>
    </source>
</evidence>
<dbReference type="InterPro" id="IPR052048">
    <property type="entry name" value="ST_Response_Regulator"/>
</dbReference>
<dbReference type="CDD" id="cd17546">
    <property type="entry name" value="REC_hyHK_CKI1_RcsC-like"/>
    <property type="match status" value="1"/>
</dbReference>
<evidence type="ECO:0000313" key="6">
    <source>
        <dbReference type="Proteomes" id="UP001319104"/>
    </source>
</evidence>
<dbReference type="Pfam" id="PF01627">
    <property type="entry name" value="Hpt"/>
    <property type="match status" value="1"/>
</dbReference>
<evidence type="ECO:0000313" key="5">
    <source>
        <dbReference type="EMBL" id="MBS9524805.1"/>
    </source>
</evidence>
<dbReference type="SMART" id="SM00448">
    <property type="entry name" value="REC"/>
    <property type="match status" value="1"/>
</dbReference>
<organism evidence="5 6">
    <name type="scientific">Litoribacter ruber</name>
    <dbReference type="NCBI Taxonomy" id="702568"/>
    <lineage>
        <taxon>Bacteria</taxon>
        <taxon>Pseudomonadati</taxon>
        <taxon>Bacteroidota</taxon>
        <taxon>Cytophagia</taxon>
        <taxon>Cytophagales</taxon>
        <taxon>Cyclobacteriaceae</taxon>
        <taxon>Litoribacter</taxon>
    </lineage>
</organism>
<dbReference type="EMBL" id="JAHCMY010000006">
    <property type="protein sequence ID" value="MBS9524805.1"/>
    <property type="molecule type" value="Genomic_DNA"/>
</dbReference>
<dbReference type="Gene3D" id="1.20.120.160">
    <property type="entry name" value="HPT domain"/>
    <property type="match status" value="1"/>
</dbReference>
<dbReference type="InterPro" id="IPR001789">
    <property type="entry name" value="Sig_transdc_resp-reg_receiver"/>
</dbReference>
<dbReference type="Pfam" id="PF00072">
    <property type="entry name" value="Response_reg"/>
    <property type="match status" value="1"/>
</dbReference>
<evidence type="ECO:0000256" key="2">
    <source>
        <dbReference type="PROSITE-ProRule" id="PRU00169"/>
    </source>
</evidence>
<protein>
    <submittedName>
        <fullName evidence="5">Response regulator</fullName>
    </submittedName>
</protein>
<evidence type="ECO:0000259" key="4">
    <source>
        <dbReference type="PROSITE" id="PS50894"/>
    </source>
</evidence>
<dbReference type="Gene3D" id="3.40.50.2300">
    <property type="match status" value="1"/>
</dbReference>
<accession>A0AAP2CLI5</accession>
<dbReference type="GO" id="GO:0000160">
    <property type="term" value="P:phosphorelay signal transduction system"/>
    <property type="evidence" value="ECO:0007669"/>
    <property type="project" value="InterPro"/>
</dbReference>
<feature type="modified residue" description="Phosphohistidine" evidence="1">
    <location>
        <position position="196"/>
    </location>
</feature>
<gene>
    <name evidence="5" type="ORF">KI659_12365</name>
</gene>
<dbReference type="InterPro" id="IPR011006">
    <property type="entry name" value="CheY-like_superfamily"/>
</dbReference>
<dbReference type="PANTHER" id="PTHR43228">
    <property type="entry name" value="TWO-COMPONENT RESPONSE REGULATOR"/>
    <property type="match status" value="1"/>
</dbReference>
<comment type="caution">
    <text evidence="5">The sequence shown here is derived from an EMBL/GenBank/DDBJ whole genome shotgun (WGS) entry which is preliminary data.</text>
</comment>
<dbReference type="InterPro" id="IPR036641">
    <property type="entry name" value="HPT_dom_sf"/>
</dbReference>
<feature type="domain" description="Response regulatory" evidence="3">
    <location>
        <begin position="5"/>
        <end position="119"/>
    </location>
</feature>
<name>A0AAP2CLI5_9BACT</name>